<keyword evidence="2" id="KW-1185">Reference proteome</keyword>
<name>A0ABN8SC66_9CNID</name>
<gene>
    <name evidence="1" type="ORF">PEVE_00018855</name>
</gene>
<dbReference type="Gene3D" id="2.120.10.30">
    <property type="entry name" value="TolB, C-terminal domain"/>
    <property type="match status" value="1"/>
</dbReference>
<comment type="caution">
    <text evidence="1">The sequence shown here is derived from an EMBL/GenBank/DDBJ whole genome shotgun (WGS) entry which is preliminary data.</text>
</comment>
<sequence>MTNTEKKKKDDLIQLATALNVSPAGTVAEITSRLKLYSEAVKHHYLTHTVRNDEIHFWDRVTQPSFEAMFCVDSDLIYAAEVIDKSIISLQIEKDGVVVKGISTVNLETCEYRLAVELTNQPCVLTSFGEDVLYTNQTKASVWQLSDNGNHLRLFEGSDEEEGSTDGPVKECRFKQPVGICSEFGSVVYVCDAQTNSIKLCTKLQERAHFLKAIGCLYEAFSVHDRGAHFSVKSSGEAIGLVGQCRQMLDENTRGIQKLTGIHTTLNGPQGHTGLQRLHANLKQFKYDHTNLLSCMTLDVENCHAAVYVKQANLSQAEYCKSFGTTMKETVKRVTNWAAYYHTSRRSWYPTPERALLLSQVPVMNPLPIVNMCQVDCDSLRDWAASYGAAVRQRTVRQETTMARHGTLPEFMYQRQCEIFENPVSIAFDVQSDDTSDDAAVNQLEEEEGDNFDESSDEEVEEDSTLLQGEIGSSATFLIGARTRYGRAVRFNNRLLH</sequence>
<dbReference type="Proteomes" id="UP001159427">
    <property type="component" value="Unassembled WGS sequence"/>
</dbReference>
<evidence type="ECO:0000313" key="1">
    <source>
        <dbReference type="EMBL" id="CAH3188840.1"/>
    </source>
</evidence>
<reference evidence="1 2" key="1">
    <citation type="submission" date="2022-05" db="EMBL/GenBank/DDBJ databases">
        <authorList>
            <consortium name="Genoscope - CEA"/>
            <person name="William W."/>
        </authorList>
    </citation>
    <scope>NUCLEOTIDE SEQUENCE [LARGE SCALE GENOMIC DNA]</scope>
</reference>
<accession>A0ABN8SC66</accession>
<proteinExistence type="predicted"/>
<protein>
    <submittedName>
        <fullName evidence="1">Uncharacterized protein</fullName>
    </submittedName>
</protein>
<evidence type="ECO:0000313" key="2">
    <source>
        <dbReference type="Proteomes" id="UP001159427"/>
    </source>
</evidence>
<dbReference type="EMBL" id="CALNXI010002551">
    <property type="protein sequence ID" value="CAH3188840.1"/>
    <property type="molecule type" value="Genomic_DNA"/>
</dbReference>
<organism evidence="1 2">
    <name type="scientific">Porites evermanni</name>
    <dbReference type="NCBI Taxonomy" id="104178"/>
    <lineage>
        <taxon>Eukaryota</taxon>
        <taxon>Metazoa</taxon>
        <taxon>Cnidaria</taxon>
        <taxon>Anthozoa</taxon>
        <taxon>Hexacorallia</taxon>
        <taxon>Scleractinia</taxon>
        <taxon>Fungiina</taxon>
        <taxon>Poritidae</taxon>
        <taxon>Porites</taxon>
    </lineage>
</organism>
<dbReference type="InterPro" id="IPR011042">
    <property type="entry name" value="6-blade_b-propeller_TolB-like"/>
</dbReference>